<comment type="function">
    <text evidence="9">Probably part of an ABC transporter complex. Responsible for energy coupling to the transport system.</text>
</comment>
<dbReference type="PATRIC" id="fig|1432052.4.peg.3532"/>
<protein>
    <recommendedName>
        <fullName evidence="10">ABC transporter ATP-binding protein</fullName>
    </recommendedName>
</protein>
<dbReference type="GO" id="GO:0043190">
    <property type="term" value="C:ATP-binding cassette (ABC) transporter complex"/>
    <property type="evidence" value="ECO:0007669"/>
    <property type="project" value="TreeGrafter"/>
</dbReference>
<evidence type="ECO:0000256" key="8">
    <source>
        <dbReference type="ARBA" id="ARBA00023136"/>
    </source>
</evidence>
<dbReference type="GO" id="GO:0006824">
    <property type="term" value="P:cobalt ion transport"/>
    <property type="evidence" value="ECO:0007669"/>
    <property type="project" value="InterPro"/>
</dbReference>
<name>A0A1E3AF17_9FIRM</name>
<evidence type="ECO:0000256" key="7">
    <source>
        <dbReference type="ARBA" id="ARBA00022967"/>
    </source>
</evidence>
<evidence type="ECO:0000256" key="9">
    <source>
        <dbReference type="ARBA" id="ARBA00025157"/>
    </source>
</evidence>
<dbReference type="InterPro" id="IPR003439">
    <property type="entry name" value="ABC_transporter-like_ATP-bd"/>
</dbReference>
<dbReference type="PANTHER" id="PTHR43553:SF24">
    <property type="entry name" value="ENERGY-COUPLING FACTOR TRANSPORTER ATP-BINDING PROTEIN ECFA1"/>
    <property type="match status" value="1"/>
</dbReference>
<comment type="caution">
    <text evidence="12">The sequence shown here is derived from an EMBL/GenBank/DDBJ whole genome shotgun (WGS) entry which is preliminary data.</text>
</comment>
<dbReference type="SUPFAM" id="SSF52540">
    <property type="entry name" value="P-loop containing nucleoside triphosphate hydrolases"/>
    <property type="match status" value="1"/>
</dbReference>
<dbReference type="Proteomes" id="UP000094067">
    <property type="component" value="Unassembled WGS sequence"/>
</dbReference>
<evidence type="ECO:0000313" key="13">
    <source>
        <dbReference type="Proteomes" id="UP000094067"/>
    </source>
</evidence>
<keyword evidence="5 10" id="KW-0547">Nucleotide-binding</keyword>
<dbReference type="NCBIfam" id="TIGR01166">
    <property type="entry name" value="cbiO"/>
    <property type="match status" value="1"/>
</dbReference>
<dbReference type="Pfam" id="PF00005">
    <property type="entry name" value="ABC_tran"/>
    <property type="match status" value="1"/>
</dbReference>
<keyword evidence="6 10" id="KW-0067">ATP-binding</keyword>
<dbReference type="InterPro" id="IPR003593">
    <property type="entry name" value="AAA+_ATPase"/>
</dbReference>
<dbReference type="GO" id="GO:0016887">
    <property type="term" value="F:ATP hydrolysis activity"/>
    <property type="evidence" value="ECO:0007669"/>
    <property type="project" value="InterPro"/>
</dbReference>
<dbReference type="AlphaFoldDB" id="A0A1E3AF17"/>
<evidence type="ECO:0000256" key="1">
    <source>
        <dbReference type="ARBA" id="ARBA00004202"/>
    </source>
</evidence>
<keyword evidence="7" id="KW-1278">Translocase</keyword>
<dbReference type="GO" id="GO:0005524">
    <property type="term" value="F:ATP binding"/>
    <property type="evidence" value="ECO:0007669"/>
    <property type="project" value="UniProtKB-UniRule"/>
</dbReference>
<accession>A0A1E3AF17</accession>
<proteinExistence type="inferred from homology"/>
<dbReference type="InterPro" id="IPR027417">
    <property type="entry name" value="P-loop_NTPase"/>
</dbReference>
<keyword evidence="4 10" id="KW-1003">Cell membrane</keyword>
<evidence type="ECO:0000256" key="6">
    <source>
        <dbReference type="ARBA" id="ARBA00022840"/>
    </source>
</evidence>
<dbReference type="FunFam" id="3.40.50.300:FF:000224">
    <property type="entry name" value="Energy-coupling factor transporter ATP-binding protein EcfA"/>
    <property type="match status" value="1"/>
</dbReference>
<comment type="subcellular location">
    <subcellularLocation>
        <location evidence="1 10">Cell membrane</location>
        <topology evidence="1 10">Peripheral membrane protein</topology>
    </subcellularLocation>
</comment>
<evidence type="ECO:0000259" key="11">
    <source>
        <dbReference type="PROSITE" id="PS50893"/>
    </source>
</evidence>
<dbReference type="EMBL" id="MCGH01000002">
    <property type="protein sequence ID" value="ODM07279.1"/>
    <property type="molecule type" value="Genomic_DNA"/>
</dbReference>
<reference evidence="12 13" key="1">
    <citation type="submission" date="2016-07" db="EMBL/GenBank/DDBJ databases">
        <title>Characterization of isolates of Eisenbergiella tayi derived from blood cultures, using whole genome sequencing.</title>
        <authorList>
            <person name="Burdz T."/>
            <person name="Wiebe D."/>
            <person name="Huynh C."/>
            <person name="Bernard K."/>
        </authorList>
    </citation>
    <scope>NUCLEOTIDE SEQUENCE [LARGE SCALE GENOMIC DNA]</scope>
    <source>
        <strain evidence="12 13">NML 110608</strain>
    </source>
</reference>
<comment type="similarity">
    <text evidence="2 10">Belongs to the ABC transporter superfamily.</text>
</comment>
<evidence type="ECO:0000256" key="3">
    <source>
        <dbReference type="ARBA" id="ARBA00022448"/>
    </source>
</evidence>
<dbReference type="PROSITE" id="PS00211">
    <property type="entry name" value="ABC_TRANSPORTER_1"/>
    <property type="match status" value="1"/>
</dbReference>
<organism evidence="12 13">
    <name type="scientific">Eisenbergiella tayi</name>
    <dbReference type="NCBI Taxonomy" id="1432052"/>
    <lineage>
        <taxon>Bacteria</taxon>
        <taxon>Bacillati</taxon>
        <taxon>Bacillota</taxon>
        <taxon>Clostridia</taxon>
        <taxon>Lachnospirales</taxon>
        <taxon>Lachnospiraceae</taxon>
        <taxon>Eisenbergiella</taxon>
    </lineage>
</organism>
<comment type="function">
    <text evidence="10">Part of an ABC transporter complex. Responsible for energy coupling to the transport system.</text>
</comment>
<keyword evidence="3 10" id="KW-0813">Transport</keyword>
<dbReference type="CDD" id="cd03225">
    <property type="entry name" value="ABC_cobalt_CbiO_domain1"/>
    <property type="match status" value="1"/>
</dbReference>
<dbReference type="RefSeq" id="WP_069152961.1">
    <property type="nucleotide sequence ID" value="NZ_MCGH01000002.1"/>
</dbReference>
<evidence type="ECO:0000313" key="12">
    <source>
        <dbReference type="EMBL" id="ODM07279.1"/>
    </source>
</evidence>
<dbReference type="InterPro" id="IPR017871">
    <property type="entry name" value="ABC_transporter-like_CS"/>
</dbReference>
<dbReference type="InterPro" id="IPR005876">
    <property type="entry name" value="Co_trans_ATP-bd"/>
</dbReference>
<keyword evidence="8 10" id="KW-0472">Membrane</keyword>
<dbReference type="PANTHER" id="PTHR43553">
    <property type="entry name" value="HEAVY METAL TRANSPORTER"/>
    <property type="match status" value="1"/>
</dbReference>
<gene>
    <name evidence="12" type="primary">ecfA3</name>
    <name evidence="12" type="ORF">BEI61_03169</name>
</gene>
<keyword evidence="12" id="KW-0378">Hydrolase</keyword>
<dbReference type="SMART" id="SM00382">
    <property type="entry name" value="AAA"/>
    <property type="match status" value="1"/>
</dbReference>
<dbReference type="GO" id="GO:0042626">
    <property type="term" value="F:ATPase-coupled transmembrane transporter activity"/>
    <property type="evidence" value="ECO:0007669"/>
    <property type="project" value="TreeGrafter"/>
</dbReference>
<dbReference type="Gene3D" id="3.40.50.300">
    <property type="entry name" value="P-loop containing nucleotide triphosphate hydrolases"/>
    <property type="match status" value="1"/>
</dbReference>
<evidence type="ECO:0000256" key="10">
    <source>
        <dbReference type="RuleBase" id="RU364103"/>
    </source>
</evidence>
<dbReference type="PROSITE" id="PS50893">
    <property type="entry name" value="ABC_TRANSPORTER_2"/>
    <property type="match status" value="1"/>
</dbReference>
<feature type="domain" description="ABC transporter" evidence="11">
    <location>
        <begin position="7"/>
        <end position="239"/>
    </location>
</feature>
<evidence type="ECO:0000256" key="2">
    <source>
        <dbReference type="ARBA" id="ARBA00005417"/>
    </source>
</evidence>
<sequence length="284" mass="31701">MREEELLKVKDLSFTYEEEPVLKNISLTVRRGEKIAVMGSNGAGKSTFFLNLNGVLKPDAGEIFLNGRKIGKKEMGLLRRQVGFVFQDADSQIIASNVRAEISFGPMNLGLDRAEVIRRVDSAVSYLQLEELQKRAPHYLSGGEKKRVSIADILAMEPELLIFDEPMAALDPVNAQKVEDILNKLHEDGKTMLIATHDVDFAWRFADRILVFCDGNMIADGTPAEIFMQTDVMEQAHLKKPSIMVIWEALIQKGLAADDGNYPATPQQAAQRIADCRNERGELI</sequence>
<dbReference type="InterPro" id="IPR015856">
    <property type="entry name" value="ABC_transpr_CbiO/EcfA_su"/>
</dbReference>
<dbReference type="InterPro" id="IPR050095">
    <property type="entry name" value="ECF_ABC_transporter_ATP-bd"/>
</dbReference>
<evidence type="ECO:0000256" key="5">
    <source>
        <dbReference type="ARBA" id="ARBA00022741"/>
    </source>
</evidence>
<evidence type="ECO:0000256" key="4">
    <source>
        <dbReference type="ARBA" id="ARBA00022475"/>
    </source>
</evidence>